<proteinExistence type="inferred from homology"/>
<evidence type="ECO:0000259" key="15">
    <source>
        <dbReference type="Pfam" id="PF00912"/>
    </source>
</evidence>
<dbReference type="InterPro" id="IPR036950">
    <property type="entry name" value="PBP_transglycosylase"/>
</dbReference>
<evidence type="ECO:0000256" key="1">
    <source>
        <dbReference type="ARBA" id="ARBA00004752"/>
    </source>
</evidence>
<evidence type="ECO:0000256" key="6">
    <source>
        <dbReference type="ARBA" id="ARBA00022676"/>
    </source>
</evidence>
<dbReference type="SUPFAM" id="SSF56601">
    <property type="entry name" value="beta-lactamase/transpeptidase-like"/>
    <property type="match status" value="1"/>
</dbReference>
<dbReference type="EC" id="2.4.99.28" evidence="10"/>
<keyword evidence="5" id="KW-0645">Protease</keyword>
<evidence type="ECO:0000256" key="4">
    <source>
        <dbReference type="ARBA" id="ARBA00022645"/>
    </source>
</evidence>
<keyword evidence="8" id="KW-0378">Hydrolase</keyword>
<keyword evidence="9" id="KW-0511">Multifunctional enzyme</keyword>
<evidence type="ECO:0000256" key="3">
    <source>
        <dbReference type="ARBA" id="ARBA00007739"/>
    </source>
</evidence>
<feature type="domain" description="Penicillin-binding protein transpeptidase" evidence="14">
    <location>
        <begin position="436"/>
        <end position="669"/>
    </location>
</feature>
<name>A0ABU4RJK7_9HYPH</name>
<feature type="compositionally biased region" description="Basic and acidic residues" evidence="12">
    <location>
        <begin position="21"/>
        <end position="45"/>
    </location>
</feature>
<keyword evidence="13" id="KW-0812">Transmembrane</keyword>
<keyword evidence="7" id="KW-0808">Transferase</keyword>
<dbReference type="InterPro" id="IPR001460">
    <property type="entry name" value="PCN-bd_Tpept"/>
</dbReference>
<dbReference type="Pfam" id="PF00912">
    <property type="entry name" value="Transgly"/>
    <property type="match status" value="1"/>
</dbReference>
<evidence type="ECO:0000313" key="16">
    <source>
        <dbReference type="EMBL" id="MDX6805028.1"/>
    </source>
</evidence>
<keyword evidence="13" id="KW-0472">Membrane</keyword>
<evidence type="ECO:0000256" key="11">
    <source>
        <dbReference type="ARBA" id="ARBA00049902"/>
    </source>
</evidence>
<organism evidence="16 17">
    <name type="scientific">Terrihabitans rhizophilus</name>
    <dbReference type="NCBI Taxonomy" id="3092662"/>
    <lineage>
        <taxon>Bacteria</taxon>
        <taxon>Pseudomonadati</taxon>
        <taxon>Pseudomonadota</taxon>
        <taxon>Alphaproteobacteria</taxon>
        <taxon>Hyphomicrobiales</taxon>
        <taxon>Terrihabitans</taxon>
    </lineage>
</organism>
<comment type="similarity">
    <text evidence="2">In the C-terminal section; belongs to the transpeptidase family.</text>
</comment>
<feature type="transmembrane region" description="Helical" evidence="13">
    <location>
        <begin position="122"/>
        <end position="149"/>
    </location>
</feature>
<keyword evidence="13" id="KW-1133">Transmembrane helix</keyword>
<dbReference type="NCBIfam" id="TIGR02074">
    <property type="entry name" value="PBP_1a_fam"/>
    <property type="match status" value="1"/>
</dbReference>
<feature type="compositionally biased region" description="Basic and acidic residues" evidence="12">
    <location>
        <begin position="56"/>
        <end position="91"/>
    </location>
</feature>
<evidence type="ECO:0000256" key="13">
    <source>
        <dbReference type="SAM" id="Phobius"/>
    </source>
</evidence>
<evidence type="ECO:0000256" key="12">
    <source>
        <dbReference type="SAM" id="MobiDB-lite"/>
    </source>
</evidence>
<keyword evidence="4" id="KW-0121">Carboxypeptidase</keyword>
<evidence type="ECO:0000256" key="2">
    <source>
        <dbReference type="ARBA" id="ARBA00007090"/>
    </source>
</evidence>
<keyword evidence="17" id="KW-1185">Reference proteome</keyword>
<evidence type="ECO:0000256" key="10">
    <source>
        <dbReference type="ARBA" id="ARBA00044770"/>
    </source>
</evidence>
<dbReference type="Pfam" id="PF00905">
    <property type="entry name" value="Transpeptidase"/>
    <property type="match status" value="1"/>
</dbReference>
<evidence type="ECO:0000256" key="8">
    <source>
        <dbReference type="ARBA" id="ARBA00022801"/>
    </source>
</evidence>
<feature type="domain" description="Glycosyl transferase family 51" evidence="15">
    <location>
        <begin position="188"/>
        <end position="350"/>
    </location>
</feature>
<dbReference type="InterPro" id="IPR050396">
    <property type="entry name" value="Glycosyltr_51/Transpeptidase"/>
</dbReference>
<evidence type="ECO:0000256" key="7">
    <source>
        <dbReference type="ARBA" id="ARBA00022679"/>
    </source>
</evidence>
<dbReference type="RefSeq" id="WP_319843132.1">
    <property type="nucleotide sequence ID" value="NZ_JAXAFJ010000001.1"/>
</dbReference>
<comment type="similarity">
    <text evidence="3">In the N-terminal section; belongs to the glycosyltransferase 51 family.</text>
</comment>
<accession>A0ABU4RJK7</accession>
<dbReference type="PANTHER" id="PTHR32282:SF33">
    <property type="entry name" value="PEPTIDOGLYCAN GLYCOSYLTRANSFERASE"/>
    <property type="match status" value="1"/>
</dbReference>
<dbReference type="InterPro" id="IPR001264">
    <property type="entry name" value="Glyco_trans_51"/>
</dbReference>
<protein>
    <recommendedName>
        <fullName evidence="10">peptidoglycan glycosyltransferase</fullName>
        <ecNumber evidence="10">2.4.99.28</ecNumber>
    </recommendedName>
</protein>
<keyword evidence="6" id="KW-0328">Glycosyltransferase</keyword>
<dbReference type="Proteomes" id="UP001274321">
    <property type="component" value="Unassembled WGS sequence"/>
</dbReference>
<evidence type="ECO:0000256" key="9">
    <source>
        <dbReference type="ARBA" id="ARBA00023268"/>
    </source>
</evidence>
<sequence length="762" mass="81346">MAAGPERGVGMFEGRGKKGRDRKEPSFDAHPEELLDLRLTADDRAGGAPGRGARKARPEMDFDRSGQLRAVREEPASRPEPRLQHGDDRAGQDMASRQRSHPLRGEGKPKRRKARGGGRRGWFPWGFLIKASALLVVLAVLAGGGIVAYEATKLPDIGDLKIPPRAPSVTVLAVDGSTLAMRGDGIGSKVTLKEVPPYLPQAFIAIEDQRFRSHYGVDPIGLLRAFVVNMQAGSVVQGGSTLTQQLAKNLFLTPERSMERKIQEAILAVWLEARLSKDEILELYLNRVYFGSGAYGVEQASQRYFGKPASFMTLQESAILAGLVKAPSRLAPTRDPEAAEARSRVVLAAMAEQGYVTAAEAKKAMSTAPSVANARSDGASGYVADWVVDQLGDLVGKIEQDVVVDTTVDPLLQAEAEQALSGGLADSGGKLGVSQGALVALDTKGAVKALVGGRSYAQSQFNRAVAAHRQPGSAFKPFVYLTAVEQGMTPDTRIADAPIRIGKWAPENFDKKYHGPVTLTQGLATSLNTVAVRLAVEAGPANVVSVAQRMGMTSTLQPNASIALGTSEVTPLELAGAYVPFANGGQGVIPHVVRRVRTADGGKVLYERRGSGLGQVVAPQYVAMMNQMMSETLRVGTARKADLGGWQAAGKTGTSQDYRDAWFAGYTGQLVTVVWLGNDNSSPTKKASGGGLPVDIWNRFMVQAHRGMAMASLPGLYEPRAVLADAPPPRARDNMWGGGRPPQREEAPIRNPIDLIKRLFGG</sequence>
<evidence type="ECO:0000259" key="14">
    <source>
        <dbReference type="Pfam" id="PF00905"/>
    </source>
</evidence>
<comment type="catalytic activity">
    <reaction evidence="11">
        <text>[GlcNAc-(1-&gt;4)-Mur2Ac(oyl-L-Ala-gamma-D-Glu-L-Lys-D-Ala-D-Ala)](n)-di-trans,octa-cis-undecaprenyl diphosphate + beta-D-GlcNAc-(1-&gt;4)-Mur2Ac(oyl-L-Ala-gamma-D-Glu-L-Lys-D-Ala-D-Ala)-di-trans,octa-cis-undecaprenyl diphosphate = [GlcNAc-(1-&gt;4)-Mur2Ac(oyl-L-Ala-gamma-D-Glu-L-Lys-D-Ala-D-Ala)](n+1)-di-trans,octa-cis-undecaprenyl diphosphate + di-trans,octa-cis-undecaprenyl diphosphate + H(+)</text>
        <dbReference type="Rhea" id="RHEA:23708"/>
        <dbReference type="Rhea" id="RHEA-COMP:9602"/>
        <dbReference type="Rhea" id="RHEA-COMP:9603"/>
        <dbReference type="ChEBI" id="CHEBI:15378"/>
        <dbReference type="ChEBI" id="CHEBI:58405"/>
        <dbReference type="ChEBI" id="CHEBI:60033"/>
        <dbReference type="ChEBI" id="CHEBI:78435"/>
        <dbReference type="EC" id="2.4.99.28"/>
    </reaction>
</comment>
<comment type="pathway">
    <text evidence="1">Cell wall biogenesis; peptidoglycan biosynthesis.</text>
</comment>
<evidence type="ECO:0000256" key="5">
    <source>
        <dbReference type="ARBA" id="ARBA00022670"/>
    </source>
</evidence>
<evidence type="ECO:0000313" key="17">
    <source>
        <dbReference type="Proteomes" id="UP001274321"/>
    </source>
</evidence>
<gene>
    <name evidence="16" type="ORF">SCD90_03025</name>
</gene>
<dbReference type="PANTHER" id="PTHR32282">
    <property type="entry name" value="BINDING PROTEIN TRANSPEPTIDASE, PUTATIVE-RELATED"/>
    <property type="match status" value="1"/>
</dbReference>
<dbReference type="SUPFAM" id="SSF53955">
    <property type="entry name" value="Lysozyme-like"/>
    <property type="match status" value="1"/>
</dbReference>
<dbReference type="InterPro" id="IPR023346">
    <property type="entry name" value="Lysozyme-like_dom_sf"/>
</dbReference>
<dbReference type="EMBL" id="JAXAFJ010000001">
    <property type="protein sequence ID" value="MDX6805028.1"/>
    <property type="molecule type" value="Genomic_DNA"/>
</dbReference>
<comment type="caution">
    <text evidence="16">The sequence shown here is derived from an EMBL/GenBank/DDBJ whole genome shotgun (WGS) entry which is preliminary data.</text>
</comment>
<reference evidence="16 17" key="1">
    <citation type="submission" date="2023-11" db="EMBL/GenBank/DDBJ databases">
        <authorList>
            <person name="Bao R."/>
        </authorList>
    </citation>
    <scope>NUCLEOTIDE SEQUENCE [LARGE SCALE GENOMIC DNA]</scope>
    <source>
        <strain evidence="16 17">PJ23</strain>
    </source>
</reference>
<dbReference type="InterPro" id="IPR012338">
    <property type="entry name" value="Beta-lactam/transpept-like"/>
</dbReference>
<feature type="region of interest" description="Disordered" evidence="12">
    <location>
        <begin position="1"/>
        <end position="117"/>
    </location>
</feature>
<dbReference type="Gene3D" id="1.10.3810.10">
    <property type="entry name" value="Biosynthetic peptidoglycan transglycosylase-like"/>
    <property type="match status" value="1"/>
</dbReference>
<dbReference type="Gene3D" id="3.40.710.10">
    <property type="entry name" value="DD-peptidase/beta-lactamase superfamily"/>
    <property type="match status" value="1"/>
</dbReference>